<gene>
    <name evidence="8" type="primary">tilS</name>
    <name evidence="10" type="ORF">EDD72_11817</name>
</gene>
<dbReference type="EC" id="6.3.4.19" evidence="8"/>
<dbReference type="NCBIfam" id="TIGR02432">
    <property type="entry name" value="lysidine_TilS_N"/>
    <property type="match status" value="1"/>
</dbReference>
<dbReference type="AlphaFoldDB" id="A0A4R3KAL4"/>
<evidence type="ECO:0000313" key="10">
    <source>
        <dbReference type="EMBL" id="TCS80146.1"/>
    </source>
</evidence>
<accession>A0A4R3KAL4</accession>
<dbReference type="SUPFAM" id="SSF52402">
    <property type="entry name" value="Adenine nucleotide alpha hydrolases-like"/>
    <property type="match status" value="1"/>
</dbReference>
<organism evidence="10 11">
    <name type="scientific">Tepidibacillus fermentans</name>
    <dbReference type="NCBI Taxonomy" id="1281767"/>
    <lineage>
        <taxon>Bacteria</taxon>
        <taxon>Bacillati</taxon>
        <taxon>Bacillota</taxon>
        <taxon>Bacilli</taxon>
        <taxon>Bacillales</taxon>
        <taxon>Bacillaceae</taxon>
        <taxon>Tepidibacillus</taxon>
    </lineage>
</organism>
<evidence type="ECO:0000256" key="4">
    <source>
        <dbReference type="ARBA" id="ARBA00022694"/>
    </source>
</evidence>
<dbReference type="Pfam" id="PF01171">
    <property type="entry name" value="ATP_bind_3"/>
    <property type="match status" value="1"/>
</dbReference>
<feature type="binding site" evidence="8">
    <location>
        <begin position="26"/>
        <end position="31"/>
    </location>
    <ligand>
        <name>ATP</name>
        <dbReference type="ChEBI" id="CHEBI:30616"/>
    </ligand>
</feature>
<evidence type="ECO:0000259" key="9">
    <source>
        <dbReference type="SMART" id="SM00977"/>
    </source>
</evidence>
<evidence type="ECO:0000256" key="8">
    <source>
        <dbReference type="HAMAP-Rule" id="MF_01161"/>
    </source>
</evidence>
<dbReference type="NCBIfam" id="TIGR02433">
    <property type="entry name" value="lysidine_TilS_C"/>
    <property type="match status" value="1"/>
</dbReference>
<keyword evidence="3 8" id="KW-0436">Ligase</keyword>
<dbReference type="SUPFAM" id="SSF82829">
    <property type="entry name" value="MesJ substrate recognition domain-like"/>
    <property type="match status" value="1"/>
</dbReference>
<dbReference type="SUPFAM" id="SSF56037">
    <property type="entry name" value="PheT/TilS domain"/>
    <property type="match status" value="1"/>
</dbReference>
<dbReference type="PANTHER" id="PTHR43033:SF1">
    <property type="entry name" value="TRNA(ILE)-LYSIDINE SYNTHASE-RELATED"/>
    <property type="match status" value="1"/>
</dbReference>
<dbReference type="InterPro" id="IPR012795">
    <property type="entry name" value="tRNA_Ile_lys_synt_N"/>
</dbReference>
<comment type="catalytic activity">
    <reaction evidence="7 8">
        <text>cytidine(34) in tRNA(Ile2) + L-lysine + ATP = lysidine(34) in tRNA(Ile2) + AMP + diphosphate + H(+)</text>
        <dbReference type="Rhea" id="RHEA:43744"/>
        <dbReference type="Rhea" id="RHEA-COMP:10625"/>
        <dbReference type="Rhea" id="RHEA-COMP:10670"/>
        <dbReference type="ChEBI" id="CHEBI:15378"/>
        <dbReference type="ChEBI" id="CHEBI:30616"/>
        <dbReference type="ChEBI" id="CHEBI:32551"/>
        <dbReference type="ChEBI" id="CHEBI:33019"/>
        <dbReference type="ChEBI" id="CHEBI:82748"/>
        <dbReference type="ChEBI" id="CHEBI:83665"/>
        <dbReference type="ChEBI" id="CHEBI:456215"/>
        <dbReference type="EC" id="6.3.4.19"/>
    </reaction>
</comment>
<dbReference type="HAMAP" id="MF_01161">
    <property type="entry name" value="tRNA_Ile_lys_synt"/>
    <property type="match status" value="1"/>
</dbReference>
<proteinExistence type="inferred from homology"/>
<dbReference type="RefSeq" id="WP_165895050.1">
    <property type="nucleotide sequence ID" value="NZ_SMAB01000018.1"/>
</dbReference>
<keyword evidence="2 8" id="KW-0963">Cytoplasm</keyword>
<comment type="similarity">
    <text evidence="8">Belongs to the tRNA(Ile)-lysidine synthase family.</text>
</comment>
<keyword evidence="6 8" id="KW-0067">ATP-binding</keyword>
<dbReference type="Pfam" id="PF11734">
    <property type="entry name" value="TilS_C"/>
    <property type="match status" value="1"/>
</dbReference>
<sequence>MLNRVKATIKSYNMISDDRPIIIGVSGGPDSMALLHILTNLVSNPLVVAHLNHQFRGIEANLDAEFVRDQCNKMGIPAVIKEYNVPLYMKEKKLGAQEAARKIRYQFYLETAKEWNAGYLALGHHANDQAETLMMRLIRGTGPHGLSGIPYVREFEGLSIIRPLLDITREEIDQYIKEWSIPYRVDQSNFSTKYFRNEIRLNIIPYLQKYNRKLINHLSQIAKLNQAEDDYMQKVATNELNKSLIEKEKDTYILNVFYLQNLDIALQRRVIHLILSYLNLKEEFTFSHIEKILFLISQSHPSKSLDLPNLRVYREYDKIILKTIKELKHTPYVFEMSIPGVLELPHIKKRIRAYVSEKRNDPSGVWDVFDFHLMKEKKITVRSRRHGDRMQIKGMNGSKKVKDIFIDQKIPKEWRDKQPIIEADGQILWIPGIKRSNLKRISENTESFLYIQLEDL</sequence>
<dbReference type="GO" id="GO:0006400">
    <property type="term" value="P:tRNA modification"/>
    <property type="evidence" value="ECO:0007669"/>
    <property type="project" value="UniProtKB-UniRule"/>
</dbReference>
<dbReference type="GO" id="GO:0005524">
    <property type="term" value="F:ATP binding"/>
    <property type="evidence" value="ECO:0007669"/>
    <property type="project" value="UniProtKB-UniRule"/>
</dbReference>
<comment type="subcellular location">
    <subcellularLocation>
        <location evidence="1 8">Cytoplasm</location>
    </subcellularLocation>
</comment>
<dbReference type="SMART" id="SM00977">
    <property type="entry name" value="TilS_C"/>
    <property type="match status" value="1"/>
</dbReference>
<dbReference type="EMBL" id="SMAB01000018">
    <property type="protein sequence ID" value="TCS80146.1"/>
    <property type="molecule type" value="Genomic_DNA"/>
</dbReference>
<dbReference type="InterPro" id="IPR012094">
    <property type="entry name" value="tRNA_Ile_lys_synt"/>
</dbReference>
<dbReference type="Proteomes" id="UP000295788">
    <property type="component" value="Unassembled WGS sequence"/>
</dbReference>
<protein>
    <recommendedName>
        <fullName evidence="8">tRNA(Ile)-lysidine synthase</fullName>
        <ecNumber evidence="8">6.3.4.19</ecNumber>
    </recommendedName>
    <alternativeName>
        <fullName evidence="8">tRNA(Ile)-2-lysyl-cytidine synthase</fullName>
    </alternativeName>
    <alternativeName>
        <fullName evidence="8">tRNA(Ile)-lysidine synthetase</fullName>
    </alternativeName>
</protein>
<comment type="caution">
    <text evidence="10">The sequence shown here is derived from an EMBL/GenBank/DDBJ whole genome shotgun (WGS) entry which is preliminary data.</text>
</comment>
<dbReference type="InterPro" id="IPR014729">
    <property type="entry name" value="Rossmann-like_a/b/a_fold"/>
</dbReference>
<dbReference type="GO" id="GO:0005737">
    <property type="term" value="C:cytoplasm"/>
    <property type="evidence" value="ECO:0007669"/>
    <property type="project" value="UniProtKB-SubCell"/>
</dbReference>
<dbReference type="InterPro" id="IPR011063">
    <property type="entry name" value="TilS/TtcA_N"/>
</dbReference>
<evidence type="ECO:0000256" key="5">
    <source>
        <dbReference type="ARBA" id="ARBA00022741"/>
    </source>
</evidence>
<dbReference type="InterPro" id="IPR012796">
    <property type="entry name" value="Lysidine-tRNA-synth_C"/>
</dbReference>
<keyword evidence="4 8" id="KW-0819">tRNA processing</keyword>
<comment type="domain">
    <text evidence="8">The N-terminal region contains the highly conserved SGGXDS motif, predicted to be a P-loop motif involved in ATP binding.</text>
</comment>
<dbReference type="Gene3D" id="3.30.465.60">
    <property type="match status" value="1"/>
</dbReference>
<dbReference type="CDD" id="cd01992">
    <property type="entry name" value="TilS_N"/>
    <property type="match status" value="1"/>
</dbReference>
<evidence type="ECO:0000256" key="3">
    <source>
        <dbReference type="ARBA" id="ARBA00022598"/>
    </source>
</evidence>
<feature type="domain" description="Lysidine-tRNA(Ile) synthetase C-terminal" evidence="9">
    <location>
        <begin position="379"/>
        <end position="451"/>
    </location>
</feature>
<keyword evidence="5 8" id="KW-0547">Nucleotide-binding</keyword>
<name>A0A4R3KAL4_9BACI</name>
<evidence type="ECO:0000256" key="1">
    <source>
        <dbReference type="ARBA" id="ARBA00004496"/>
    </source>
</evidence>
<dbReference type="GO" id="GO:0032267">
    <property type="term" value="F:tRNA(Ile)-lysidine synthase activity"/>
    <property type="evidence" value="ECO:0007669"/>
    <property type="project" value="UniProtKB-EC"/>
</dbReference>
<comment type="function">
    <text evidence="8">Ligates lysine onto the cytidine present at position 34 of the AUA codon-specific tRNA(Ile) that contains the anticodon CAU, in an ATP-dependent manner. Cytidine is converted to lysidine, thus changing the amino acid specificity of the tRNA from methionine to isoleucine.</text>
</comment>
<dbReference type="Pfam" id="PF09179">
    <property type="entry name" value="TilS"/>
    <property type="match status" value="1"/>
</dbReference>
<evidence type="ECO:0000256" key="7">
    <source>
        <dbReference type="ARBA" id="ARBA00048539"/>
    </source>
</evidence>
<evidence type="ECO:0000256" key="6">
    <source>
        <dbReference type="ARBA" id="ARBA00022840"/>
    </source>
</evidence>
<reference evidence="10 11" key="1">
    <citation type="submission" date="2019-03" db="EMBL/GenBank/DDBJ databases">
        <title>Genomic Encyclopedia of Type Strains, Phase IV (KMG-IV): sequencing the most valuable type-strain genomes for metagenomic binning, comparative biology and taxonomic classification.</title>
        <authorList>
            <person name="Goeker M."/>
        </authorList>
    </citation>
    <scope>NUCLEOTIDE SEQUENCE [LARGE SCALE GENOMIC DNA]</scope>
    <source>
        <strain evidence="10 11">DSM 23802</strain>
    </source>
</reference>
<evidence type="ECO:0000313" key="11">
    <source>
        <dbReference type="Proteomes" id="UP000295788"/>
    </source>
</evidence>
<evidence type="ECO:0000256" key="2">
    <source>
        <dbReference type="ARBA" id="ARBA00022490"/>
    </source>
</evidence>
<keyword evidence="11" id="KW-1185">Reference proteome</keyword>
<dbReference type="InterPro" id="IPR015262">
    <property type="entry name" value="tRNA_Ile_lys_synt_subst-bd"/>
</dbReference>
<dbReference type="PANTHER" id="PTHR43033">
    <property type="entry name" value="TRNA(ILE)-LYSIDINE SYNTHASE-RELATED"/>
    <property type="match status" value="1"/>
</dbReference>
<dbReference type="Gene3D" id="3.40.50.620">
    <property type="entry name" value="HUPs"/>
    <property type="match status" value="1"/>
</dbReference>